<feature type="non-terminal residue" evidence="1">
    <location>
        <position position="1"/>
    </location>
</feature>
<name>A0A0G4M5C0_VERLO</name>
<accession>A0A0G4M5C0</accession>
<organism evidence="1 2">
    <name type="scientific">Verticillium longisporum</name>
    <name type="common">Verticillium dahliae var. longisporum</name>
    <dbReference type="NCBI Taxonomy" id="100787"/>
    <lineage>
        <taxon>Eukaryota</taxon>
        <taxon>Fungi</taxon>
        <taxon>Dikarya</taxon>
        <taxon>Ascomycota</taxon>
        <taxon>Pezizomycotina</taxon>
        <taxon>Sordariomycetes</taxon>
        <taxon>Hypocreomycetidae</taxon>
        <taxon>Glomerellales</taxon>
        <taxon>Plectosphaerellaceae</taxon>
        <taxon>Verticillium</taxon>
    </lineage>
</organism>
<proteinExistence type="predicted"/>
<gene>
    <name evidence="1" type="ORF">BN1723_018393</name>
</gene>
<evidence type="ECO:0000313" key="2">
    <source>
        <dbReference type="Proteomes" id="UP000045706"/>
    </source>
</evidence>
<dbReference type="EMBL" id="CVQI01022113">
    <property type="protein sequence ID" value="CRK29377.1"/>
    <property type="molecule type" value="Genomic_DNA"/>
</dbReference>
<sequence length="80" mass="8956">YAKQDLEAAQLLGRMLSGYATLRKFYELRDTEGLANMSWYKSLNIRRQAASALVAVVASSDDNIRGGLYDESRDAVVRII</sequence>
<protein>
    <submittedName>
        <fullName evidence="1">Uncharacterized protein</fullName>
    </submittedName>
</protein>
<dbReference type="AlphaFoldDB" id="A0A0G4M5C0"/>
<dbReference type="Proteomes" id="UP000045706">
    <property type="component" value="Unassembled WGS sequence"/>
</dbReference>
<evidence type="ECO:0000313" key="1">
    <source>
        <dbReference type="EMBL" id="CRK29377.1"/>
    </source>
</evidence>
<reference evidence="2" key="1">
    <citation type="submission" date="2015-05" db="EMBL/GenBank/DDBJ databases">
        <authorList>
            <person name="Fogelqvist Johan"/>
        </authorList>
    </citation>
    <scope>NUCLEOTIDE SEQUENCE [LARGE SCALE GENOMIC DNA]</scope>
</reference>